<keyword evidence="3 5" id="KW-0378">Hydrolase</keyword>
<evidence type="ECO:0000256" key="2">
    <source>
        <dbReference type="ARBA" id="ARBA00022670"/>
    </source>
</evidence>
<dbReference type="EMBL" id="BAAAZU010000001">
    <property type="protein sequence ID" value="GAA3912079.1"/>
    <property type="molecule type" value="Genomic_DNA"/>
</dbReference>
<sequence length="280" mass="29864">MSLSLDSGALNSRASDDGSIWEKLGKAIGQIEKPETPFVTGEGDANAVDPNDVKQDGYGSCGVLSTLETIAQQNPAAIQGMIQDNGDGTYTVTFQERAEDGSWQEVEVTVSGPFDGGAADPSGDVNSRGEQEIWPAIIEKAYAQQYKSDDQHYSSGVFPSDVMEHILGADADVAAPDQVSFADMEQKLDDGEAVVAWTAGFDTKEQQALAQQYGISGGHAYSVSDVVPAGTQYTDPNTGQTMTATEDMVILDNPWGHGDVVMPYSDFQTAYYRVDSAPTH</sequence>
<dbReference type="SUPFAM" id="SSF54001">
    <property type="entry name" value="Cysteine proteinases"/>
    <property type="match status" value="1"/>
</dbReference>
<dbReference type="Gene3D" id="3.90.70.10">
    <property type="entry name" value="Cysteine proteinases"/>
    <property type="match status" value="1"/>
</dbReference>
<gene>
    <name evidence="8" type="ORF">GCM10022229_00850</name>
</gene>
<comment type="caution">
    <text evidence="8">The sequence shown here is derived from an EMBL/GenBank/DDBJ whole genome shotgun (WGS) entry which is preliminary data.</text>
</comment>
<evidence type="ECO:0000256" key="5">
    <source>
        <dbReference type="PROSITE-ProRule" id="PRU00239"/>
    </source>
</evidence>
<feature type="region of interest" description="Disordered" evidence="6">
    <location>
        <begin position="31"/>
        <end position="53"/>
    </location>
</feature>
<accession>A0ABP7M4J3</accession>
<dbReference type="Proteomes" id="UP001501727">
    <property type="component" value="Unassembled WGS sequence"/>
</dbReference>
<dbReference type="InterPro" id="IPR022684">
    <property type="entry name" value="Calpain_cysteine_protease"/>
</dbReference>
<feature type="active site" evidence="5">
    <location>
        <position position="219"/>
    </location>
</feature>
<proteinExistence type="inferred from homology"/>
<dbReference type="PANTHER" id="PTHR10183:SF379">
    <property type="entry name" value="CALPAIN-5"/>
    <property type="match status" value="1"/>
</dbReference>
<keyword evidence="2 5" id="KW-0645">Protease</keyword>
<dbReference type="PROSITE" id="PS50203">
    <property type="entry name" value="CALPAIN_CAT"/>
    <property type="match status" value="1"/>
</dbReference>
<feature type="active site" evidence="5">
    <location>
        <position position="61"/>
    </location>
</feature>
<protein>
    <recommendedName>
        <fullName evidence="7">Calpain catalytic domain-containing protein</fullName>
    </recommendedName>
</protein>
<evidence type="ECO:0000259" key="7">
    <source>
        <dbReference type="PROSITE" id="PS50203"/>
    </source>
</evidence>
<evidence type="ECO:0000256" key="1">
    <source>
        <dbReference type="ARBA" id="ARBA00007623"/>
    </source>
</evidence>
<evidence type="ECO:0000313" key="8">
    <source>
        <dbReference type="EMBL" id="GAA3912079.1"/>
    </source>
</evidence>
<evidence type="ECO:0000313" key="9">
    <source>
        <dbReference type="Proteomes" id="UP001501727"/>
    </source>
</evidence>
<feature type="active site" evidence="5">
    <location>
        <position position="253"/>
    </location>
</feature>
<dbReference type="PANTHER" id="PTHR10183">
    <property type="entry name" value="CALPAIN"/>
    <property type="match status" value="1"/>
</dbReference>
<dbReference type="RefSeq" id="WP_344757948.1">
    <property type="nucleotide sequence ID" value="NZ_BAAAZU010000001.1"/>
</dbReference>
<keyword evidence="9" id="KW-1185">Reference proteome</keyword>
<comment type="similarity">
    <text evidence="1">Belongs to the peptidase C2 family.</text>
</comment>
<dbReference type="InterPro" id="IPR038765">
    <property type="entry name" value="Papain-like_cys_pep_sf"/>
</dbReference>
<keyword evidence="4 5" id="KW-0788">Thiol protease</keyword>
<evidence type="ECO:0000256" key="4">
    <source>
        <dbReference type="ARBA" id="ARBA00022807"/>
    </source>
</evidence>
<evidence type="ECO:0000256" key="6">
    <source>
        <dbReference type="SAM" id="MobiDB-lite"/>
    </source>
</evidence>
<feature type="domain" description="Calpain catalytic" evidence="7">
    <location>
        <begin position="1"/>
        <end position="280"/>
    </location>
</feature>
<organism evidence="8 9">
    <name type="scientific">Luteimonas lutimaris</name>
    <dbReference type="NCBI Taxonomy" id="698645"/>
    <lineage>
        <taxon>Bacteria</taxon>
        <taxon>Pseudomonadati</taxon>
        <taxon>Pseudomonadota</taxon>
        <taxon>Gammaproteobacteria</taxon>
        <taxon>Lysobacterales</taxon>
        <taxon>Lysobacteraceae</taxon>
        <taxon>Luteimonas</taxon>
    </lineage>
</organism>
<reference evidence="9" key="1">
    <citation type="journal article" date="2019" name="Int. J. Syst. Evol. Microbiol.">
        <title>The Global Catalogue of Microorganisms (GCM) 10K type strain sequencing project: providing services to taxonomists for standard genome sequencing and annotation.</title>
        <authorList>
            <consortium name="The Broad Institute Genomics Platform"/>
            <consortium name="The Broad Institute Genome Sequencing Center for Infectious Disease"/>
            <person name="Wu L."/>
            <person name="Ma J."/>
        </authorList>
    </citation>
    <scope>NUCLEOTIDE SEQUENCE [LARGE SCALE GENOMIC DNA]</scope>
    <source>
        <strain evidence="9">JCM 16916</strain>
    </source>
</reference>
<dbReference type="Pfam" id="PF00648">
    <property type="entry name" value="Peptidase_C2"/>
    <property type="match status" value="1"/>
</dbReference>
<evidence type="ECO:0000256" key="3">
    <source>
        <dbReference type="ARBA" id="ARBA00022801"/>
    </source>
</evidence>
<name>A0ABP7M4J3_9GAMM</name>
<dbReference type="InterPro" id="IPR001300">
    <property type="entry name" value="Peptidase_C2_calpain_cat"/>
</dbReference>